<comment type="caution">
    <text evidence="7">The sequence shown here is derived from an EMBL/GenBank/DDBJ whole genome shotgun (WGS) entry which is preliminary data.</text>
</comment>
<dbReference type="PANTHER" id="PTHR43273:SF8">
    <property type="entry name" value="RADICAL SAM DOMAIN PROTEIN"/>
    <property type="match status" value="1"/>
</dbReference>
<dbReference type="EMBL" id="BAAAZP010000009">
    <property type="protein sequence ID" value="GAA3647209.1"/>
    <property type="molecule type" value="Genomic_DNA"/>
</dbReference>
<keyword evidence="2" id="KW-0479">Metal-binding</keyword>
<proteinExistence type="predicted"/>
<protein>
    <recommendedName>
        <fullName evidence="6">Radical SAM core domain-containing protein</fullName>
    </recommendedName>
</protein>
<keyword evidence="4" id="KW-0411">Iron-sulfur</keyword>
<name>A0ABP7B3W6_9ACTN</name>
<keyword evidence="1" id="KW-0949">S-adenosyl-L-methionine</keyword>
<evidence type="ECO:0000313" key="7">
    <source>
        <dbReference type="EMBL" id="GAA3647209.1"/>
    </source>
</evidence>
<dbReference type="Pfam" id="PF04055">
    <property type="entry name" value="Radical_SAM"/>
    <property type="match status" value="1"/>
</dbReference>
<dbReference type="PROSITE" id="PS51918">
    <property type="entry name" value="RADICAL_SAM"/>
    <property type="match status" value="1"/>
</dbReference>
<reference evidence="8" key="1">
    <citation type="journal article" date="2019" name="Int. J. Syst. Evol. Microbiol.">
        <title>The Global Catalogue of Microorganisms (GCM) 10K type strain sequencing project: providing services to taxonomists for standard genome sequencing and annotation.</title>
        <authorList>
            <consortium name="The Broad Institute Genomics Platform"/>
            <consortium name="The Broad Institute Genome Sequencing Center for Infectious Disease"/>
            <person name="Wu L."/>
            <person name="Ma J."/>
        </authorList>
    </citation>
    <scope>NUCLEOTIDE SEQUENCE [LARGE SCALE GENOMIC DNA]</scope>
    <source>
        <strain evidence="8">JCM 16904</strain>
    </source>
</reference>
<evidence type="ECO:0000256" key="2">
    <source>
        <dbReference type="ARBA" id="ARBA00022723"/>
    </source>
</evidence>
<evidence type="ECO:0000256" key="5">
    <source>
        <dbReference type="SAM" id="MobiDB-lite"/>
    </source>
</evidence>
<dbReference type="CDD" id="cd01335">
    <property type="entry name" value="Radical_SAM"/>
    <property type="match status" value="1"/>
</dbReference>
<dbReference type="InterPro" id="IPR007197">
    <property type="entry name" value="rSAM"/>
</dbReference>
<gene>
    <name evidence="7" type="ORF">GCM10022224_007540</name>
</gene>
<feature type="region of interest" description="Disordered" evidence="5">
    <location>
        <begin position="385"/>
        <end position="410"/>
    </location>
</feature>
<accession>A0ABP7B3W6</accession>
<keyword evidence="3" id="KW-0408">Iron</keyword>
<dbReference type="Gene3D" id="3.20.20.70">
    <property type="entry name" value="Aldolase class I"/>
    <property type="match status" value="1"/>
</dbReference>
<dbReference type="PANTHER" id="PTHR43273">
    <property type="entry name" value="ANAEROBIC SULFATASE-MATURATING ENZYME HOMOLOG ASLB-RELATED"/>
    <property type="match status" value="1"/>
</dbReference>
<dbReference type="SFLD" id="SFLDG01067">
    <property type="entry name" value="SPASM/twitch_domain_containing"/>
    <property type="match status" value="1"/>
</dbReference>
<evidence type="ECO:0000256" key="4">
    <source>
        <dbReference type="ARBA" id="ARBA00023014"/>
    </source>
</evidence>
<evidence type="ECO:0000313" key="8">
    <source>
        <dbReference type="Proteomes" id="UP001500902"/>
    </source>
</evidence>
<organism evidence="7 8">
    <name type="scientific">Nonomuraea antimicrobica</name>
    <dbReference type="NCBI Taxonomy" id="561173"/>
    <lineage>
        <taxon>Bacteria</taxon>
        <taxon>Bacillati</taxon>
        <taxon>Actinomycetota</taxon>
        <taxon>Actinomycetes</taxon>
        <taxon>Streptosporangiales</taxon>
        <taxon>Streptosporangiaceae</taxon>
        <taxon>Nonomuraea</taxon>
    </lineage>
</organism>
<evidence type="ECO:0000256" key="3">
    <source>
        <dbReference type="ARBA" id="ARBA00023004"/>
    </source>
</evidence>
<dbReference type="InterPro" id="IPR058240">
    <property type="entry name" value="rSAM_sf"/>
</dbReference>
<dbReference type="SFLD" id="SFLDS00029">
    <property type="entry name" value="Radical_SAM"/>
    <property type="match status" value="1"/>
</dbReference>
<evidence type="ECO:0000256" key="1">
    <source>
        <dbReference type="ARBA" id="ARBA00022691"/>
    </source>
</evidence>
<evidence type="ECO:0000259" key="6">
    <source>
        <dbReference type="PROSITE" id="PS51918"/>
    </source>
</evidence>
<dbReference type="Proteomes" id="UP001500902">
    <property type="component" value="Unassembled WGS sequence"/>
</dbReference>
<dbReference type="InterPro" id="IPR013785">
    <property type="entry name" value="Aldolase_TIM"/>
</dbReference>
<feature type="domain" description="Radical SAM core" evidence="6">
    <location>
        <begin position="54"/>
        <end position="295"/>
    </location>
</feature>
<dbReference type="SUPFAM" id="SSF102114">
    <property type="entry name" value="Radical SAM enzymes"/>
    <property type="match status" value="1"/>
</dbReference>
<sequence length="410" mass="44856">MRLLKGRSSWWCLYGSRIAALPADAVTVDDRGRPQAVDDARTALEQGGFFRERSTDAYSLTVLTNTGCNLGCGYCFQNVGTVDETDYRPDRIPLVRLDSRVIAATLEFTAKMMRDAGASKLKVLLFGGEPLLSGEACIELLSRARAFGMTSAAMVSNGTLLTPEIAERLVNAGLNGTQITFDGDQATHDRIRITRTGGGTFDQILGNVAAVAASVDMRWQFRVNVSHRNSFSVPRLLDQLAERIEPAKAGVDIALIDDVGIGYDNRLEFDDTLARMHISWYQHALELGFSVRPPRAGFWCDFCSPKAGRRGTVVNADGTLYSCWETVGKPGLEVGDVWQGYLASEIIEPRWHSCDYATAAHGTPQQSRDFHDTIDAALLDELSARGALSGRERRPPERTSMPYDAGPTGP</sequence>
<dbReference type="InterPro" id="IPR023867">
    <property type="entry name" value="Sulphatase_maturase_rSAM"/>
</dbReference>
<keyword evidence="8" id="KW-1185">Reference proteome</keyword>